<name>T1JTS8_TETUR</name>
<evidence type="ECO:0000313" key="3">
    <source>
        <dbReference type="Proteomes" id="UP000015104"/>
    </source>
</evidence>
<dbReference type="Proteomes" id="UP000015104">
    <property type="component" value="Unassembled WGS sequence"/>
</dbReference>
<sequence>MNVPDPSRDIPYLFHTCMLQIATEFKSNQSQRKFDLCNQLAAIIQESDKSLLSQIQPCSPSISTSSTSSSSTSTEVSAANWLPLLTSGLYDIFTSRLDKQNRDSGFYLIAALNEVFPRFNWMTIGTEGVTDTHCKNFFPLIGRLVCIEICIELRKDEAIDEHLLNACLMIFETFIDTLCTEEKLSQPASRLSPDSIVNLYNALRETILTVIDYVKNIIYDWESVQSNEKNFSIVMACVRVICFWSLEDFKGIEDKVTDLIPFFNQLLKDEKSAKLVGHFILASFEELFDGEETQNVQTTQ</sequence>
<dbReference type="OrthoDB" id="1694274at2759"/>
<gene>
    <name evidence="2" type="primary">107370388</name>
</gene>
<protein>
    <recommendedName>
        <fullName evidence="4">Exportin-1/Importin-beta-like domain-containing protein</fullName>
    </recommendedName>
</protein>
<keyword evidence="3" id="KW-1185">Reference proteome</keyword>
<organism evidence="2 3">
    <name type="scientific">Tetranychus urticae</name>
    <name type="common">Two-spotted spider mite</name>
    <dbReference type="NCBI Taxonomy" id="32264"/>
    <lineage>
        <taxon>Eukaryota</taxon>
        <taxon>Metazoa</taxon>
        <taxon>Ecdysozoa</taxon>
        <taxon>Arthropoda</taxon>
        <taxon>Chelicerata</taxon>
        <taxon>Arachnida</taxon>
        <taxon>Acari</taxon>
        <taxon>Acariformes</taxon>
        <taxon>Trombidiformes</taxon>
        <taxon>Prostigmata</taxon>
        <taxon>Eleutherengona</taxon>
        <taxon>Raphignathae</taxon>
        <taxon>Tetranychoidea</taxon>
        <taxon>Tetranychidae</taxon>
        <taxon>Tetranychus</taxon>
    </lineage>
</organism>
<evidence type="ECO:0000313" key="2">
    <source>
        <dbReference type="EnsemblMetazoa" id="tetur01g15260.1"/>
    </source>
</evidence>
<dbReference type="KEGG" id="tut:107370388"/>
<reference evidence="3" key="1">
    <citation type="submission" date="2011-08" db="EMBL/GenBank/DDBJ databases">
        <authorList>
            <person name="Rombauts S."/>
        </authorList>
    </citation>
    <scope>NUCLEOTIDE SEQUENCE</scope>
    <source>
        <strain evidence="3">London</strain>
    </source>
</reference>
<evidence type="ECO:0008006" key="4">
    <source>
        <dbReference type="Google" id="ProtNLM"/>
    </source>
</evidence>
<dbReference type="PANTHER" id="PTHR13109">
    <property type="entry name" value="NEUROCHONDRIN"/>
    <property type="match status" value="1"/>
</dbReference>
<reference evidence="2" key="2">
    <citation type="submission" date="2015-06" db="UniProtKB">
        <authorList>
            <consortium name="EnsemblMetazoa"/>
        </authorList>
    </citation>
    <scope>IDENTIFICATION</scope>
</reference>
<dbReference type="EMBL" id="CAEY01000484">
    <property type="status" value="NOT_ANNOTATED_CDS"/>
    <property type="molecule type" value="Genomic_DNA"/>
</dbReference>
<dbReference type="Pfam" id="PF05536">
    <property type="entry name" value="Neurochondrin"/>
    <property type="match status" value="1"/>
</dbReference>
<dbReference type="InterPro" id="IPR008709">
    <property type="entry name" value="Neurochondrin"/>
</dbReference>
<dbReference type="eggNOG" id="KOG2611">
    <property type="taxonomic scope" value="Eukaryota"/>
</dbReference>
<dbReference type="OMA" id="VCIEICI"/>
<dbReference type="EnsemblMetazoa" id="tetur01g15260.1">
    <property type="protein sequence ID" value="tetur01g15260.1"/>
    <property type="gene ID" value="tetur01g15260"/>
</dbReference>
<evidence type="ECO:0000256" key="1">
    <source>
        <dbReference type="ARBA" id="ARBA00006927"/>
    </source>
</evidence>
<comment type="similarity">
    <text evidence="1">Belongs to the neurochondrin family.</text>
</comment>
<dbReference type="HOGENOM" id="CLU_928501_0_0_1"/>
<dbReference type="AlphaFoldDB" id="T1JTS8"/>
<proteinExistence type="inferred from homology"/>
<accession>T1JTS8</accession>
<dbReference type="STRING" id="32264.T1JTS8"/>
<dbReference type="PANTHER" id="PTHR13109:SF7">
    <property type="entry name" value="NEUROCHONDRIN"/>
    <property type="match status" value="1"/>
</dbReference>